<dbReference type="RefSeq" id="WP_194507539.1">
    <property type="nucleotide sequence ID" value="NZ_JADILU010000003.1"/>
</dbReference>
<evidence type="ECO:0000313" key="1">
    <source>
        <dbReference type="EMBL" id="MFD2914788.1"/>
    </source>
</evidence>
<comment type="caution">
    <text evidence="1">The sequence shown here is derived from an EMBL/GenBank/DDBJ whole genome shotgun (WGS) entry which is preliminary data.</text>
</comment>
<organism evidence="1 2">
    <name type="scientific">Psychroserpens luteus</name>
    <dbReference type="NCBI Taxonomy" id="1434066"/>
    <lineage>
        <taxon>Bacteria</taxon>
        <taxon>Pseudomonadati</taxon>
        <taxon>Bacteroidota</taxon>
        <taxon>Flavobacteriia</taxon>
        <taxon>Flavobacteriales</taxon>
        <taxon>Flavobacteriaceae</taxon>
        <taxon>Psychroserpens</taxon>
    </lineage>
</organism>
<reference evidence="2" key="1">
    <citation type="journal article" date="2019" name="Int. J. Syst. Evol. Microbiol.">
        <title>The Global Catalogue of Microorganisms (GCM) 10K type strain sequencing project: providing services to taxonomists for standard genome sequencing and annotation.</title>
        <authorList>
            <consortium name="The Broad Institute Genomics Platform"/>
            <consortium name="The Broad Institute Genome Sequencing Center for Infectious Disease"/>
            <person name="Wu L."/>
            <person name="Ma J."/>
        </authorList>
    </citation>
    <scope>NUCLEOTIDE SEQUENCE [LARGE SCALE GENOMIC DNA]</scope>
    <source>
        <strain evidence="2">KCTC 32514</strain>
    </source>
</reference>
<evidence type="ECO:0000313" key="2">
    <source>
        <dbReference type="Proteomes" id="UP001597548"/>
    </source>
</evidence>
<dbReference type="Proteomes" id="UP001597548">
    <property type="component" value="Unassembled WGS sequence"/>
</dbReference>
<name>A0ABW5ZP78_9FLAO</name>
<sequence length="169" mass="19844">MISEKDYKYGIMILTETYKQVKNDNNVFLSADYWNLAIAYRSLGFDKRIVLDFLDKSKNQNIYKFSYFFISFGGDTNEWEGYLLDSEYDSLYNDCMEVLINNPKLMENIHLSDAKAVISFGQKLVSGINQISNDDPKFSNPLNIDDLLQRRLDFSNQKKKDYLINKHKK</sequence>
<gene>
    <name evidence="1" type="ORF">ACFS29_03995</name>
</gene>
<keyword evidence="2" id="KW-1185">Reference proteome</keyword>
<dbReference type="EMBL" id="JBHUOS010000001">
    <property type="protein sequence ID" value="MFD2914788.1"/>
    <property type="molecule type" value="Genomic_DNA"/>
</dbReference>
<protein>
    <submittedName>
        <fullName evidence="1">Uncharacterized protein</fullName>
    </submittedName>
</protein>
<accession>A0ABW5ZP78</accession>
<proteinExistence type="predicted"/>